<dbReference type="Proteomes" id="UP000290517">
    <property type="component" value="Unassembled WGS sequence"/>
</dbReference>
<name>A0A4Q1L373_9CELL</name>
<protein>
    <submittedName>
        <fullName evidence="4">DUF1837 domain-containing protein</fullName>
    </submittedName>
</protein>
<comment type="caution">
    <text evidence="4">The sequence shown here is derived from an EMBL/GenBank/DDBJ whole genome shotgun (WGS) entry which is preliminary data.</text>
</comment>
<feature type="domain" description="Anti-bacteriophage protein A/HamA C-terminal" evidence="2">
    <location>
        <begin position="23"/>
        <end position="181"/>
    </location>
</feature>
<evidence type="ECO:0000256" key="1">
    <source>
        <dbReference type="SAM" id="MobiDB-lite"/>
    </source>
</evidence>
<dbReference type="EMBL" id="SDJQ01000001">
    <property type="protein sequence ID" value="RXR36609.1"/>
    <property type="molecule type" value="Genomic_DNA"/>
</dbReference>
<dbReference type="Proteomes" id="UP000289805">
    <property type="component" value="Unassembled WGS sequence"/>
</dbReference>
<reference evidence="5 6" key="1">
    <citation type="submission" date="2019-01" db="EMBL/GenBank/DDBJ databases">
        <title>Oerskovia turbata Genome sequencing and assembly.</title>
        <authorList>
            <person name="Dou T."/>
        </authorList>
    </citation>
    <scope>NUCLEOTIDE SEQUENCE [LARGE SCALE GENOMIC DNA]</scope>
    <source>
        <strain evidence="4 5">JCM12123</strain>
        <strain evidence="3 6">JCM3160</strain>
    </source>
</reference>
<evidence type="ECO:0000313" key="5">
    <source>
        <dbReference type="Proteomes" id="UP000289805"/>
    </source>
</evidence>
<evidence type="ECO:0000259" key="2">
    <source>
        <dbReference type="Pfam" id="PF08878"/>
    </source>
</evidence>
<evidence type="ECO:0000313" key="6">
    <source>
        <dbReference type="Proteomes" id="UP000290517"/>
    </source>
</evidence>
<dbReference type="STRING" id="1713.GCA_000718325_02186"/>
<dbReference type="InterPro" id="IPR014976">
    <property type="entry name" value="AbpA_HamA_C"/>
</dbReference>
<evidence type="ECO:0000313" key="3">
    <source>
        <dbReference type="EMBL" id="RXR26107.1"/>
    </source>
</evidence>
<organism evidence="4 5">
    <name type="scientific">Oerskovia turbata</name>
    <dbReference type="NCBI Taxonomy" id="1713"/>
    <lineage>
        <taxon>Bacteria</taxon>
        <taxon>Bacillati</taxon>
        <taxon>Actinomycetota</taxon>
        <taxon>Actinomycetes</taxon>
        <taxon>Micrococcales</taxon>
        <taxon>Cellulomonadaceae</taxon>
        <taxon>Oerskovia</taxon>
    </lineage>
</organism>
<proteinExistence type="predicted"/>
<feature type="region of interest" description="Disordered" evidence="1">
    <location>
        <begin position="140"/>
        <end position="165"/>
    </location>
</feature>
<evidence type="ECO:0000313" key="4">
    <source>
        <dbReference type="EMBL" id="RXR36609.1"/>
    </source>
</evidence>
<accession>A0A4Q1L373</accession>
<sequence length="236" mass="25694">MDALGLDFDELTALLVETDKDKHFLVEVSPESVEAWAALLGVPVRRRYVADEHLEARAAQGIEPGALAGTYVPDNPSVMSGDFGEMIAAFYLASKQDGAIDPLKWRFKNDRNKSAPTSDVVRFFLPAWPEASEEDHAECAEVKSKPSSGNSKPIVSTLKGSETDRSGRLDKTLNWLKELAIQGTLADPDWDEAMRIRFAEHHFDAALIGPVDYNYTTDKAGLLIGGVDSNADGGVS</sequence>
<dbReference type="OrthoDB" id="322261at2"/>
<gene>
    <name evidence="3" type="ORF">EQW73_07035</name>
    <name evidence="4" type="ORF">EQW78_00090</name>
</gene>
<dbReference type="AlphaFoldDB" id="A0A4Q1L373"/>
<dbReference type="Pfam" id="PF08878">
    <property type="entry name" value="HamA"/>
    <property type="match status" value="1"/>
</dbReference>
<dbReference type="EMBL" id="SDJR01000004">
    <property type="protein sequence ID" value="RXR26107.1"/>
    <property type="molecule type" value="Genomic_DNA"/>
</dbReference>
<feature type="compositionally biased region" description="Polar residues" evidence="1">
    <location>
        <begin position="145"/>
        <end position="160"/>
    </location>
</feature>
<dbReference type="RefSeq" id="WP_051703005.1">
    <property type="nucleotide sequence ID" value="NZ_JOFV01000008.1"/>
</dbReference>
<keyword evidence="6" id="KW-1185">Reference proteome</keyword>